<keyword evidence="3" id="KW-0847">Vitamin C</keyword>
<evidence type="ECO:0000256" key="5">
    <source>
        <dbReference type="ARBA" id="ARBA00023002"/>
    </source>
</evidence>
<organism evidence="8">
    <name type="scientific">Roseihalotalea indica</name>
    <dbReference type="NCBI Taxonomy" id="2867963"/>
    <lineage>
        <taxon>Bacteria</taxon>
        <taxon>Pseudomonadati</taxon>
        <taxon>Bacteroidota</taxon>
        <taxon>Cytophagia</taxon>
        <taxon>Cytophagales</taxon>
        <taxon>Catalimonadaceae</taxon>
        <taxon>Roseihalotalea</taxon>
    </lineage>
</organism>
<sequence>MFSEDQWIEWVDKLAQDDYIIIDDFIPESLYYQIRSFLLHQRDEEEFSKAGIGALGEYQIKNSVRGDFVYWLDAQRDQALAPFFELTQELISKLNRYCFLSLSGSEFHLAYYPPGTYYHRHLDQFRERSNRLISMVLYLNENWKPGDGGELKIFRPDGNDVLCEPHARRCIIFKSDVVEHEVLLTHTDRYSLTGWLLYQPASLGYLLS</sequence>
<dbReference type="GO" id="GO:0031418">
    <property type="term" value="F:L-ascorbic acid binding"/>
    <property type="evidence" value="ECO:0007669"/>
    <property type="project" value="UniProtKB-KW"/>
</dbReference>
<keyword evidence="6" id="KW-0408">Iron</keyword>
<reference evidence="8" key="2">
    <citation type="journal article" date="2024" name="Antonie Van Leeuwenhoek">
        <title>Roseihalotalea indica gen. nov., sp. nov., a halophilic Bacteroidetes from mesopelagic Southwest Indian Ocean with higher carbohydrate metabolic potential.</title>
        <authorList>
            <person name="Chen B."/>
            <person name="Zhang M."/>
            <person name="Lin D."/>
            <person name="Ye J."/>
            <person name="Tang K."/>
        </authorList>
    </citation>
    <scope>NUCLEOTIDE SEQUENCE</scope>
    <source>
        <strain evidence="8">TK19036</strain>
    </source>
</reference>
<dbReference type="Pfam" id="PF13640">
    <property type="entry name" value="2OG-FeII_Oxy_3"/>
    <property type="match status" value="1"/>
</dbReference>
<evidence type="ECO:0000256" key="1">
    <source>
        <dbReference type="ARBA" id="ARBA00001961"/>
    </source>
</evidence>
<dbReference type="PANTHER" id="PTHR12907">
    <property type="entry name" value="EGL NINE HOMOLOG-RELATED"/>
    <property type="match status" value="1"/>
</dbReference>
<reference evidence="8" key="1">
    <citation type="journal article" date="2023" name="Comput. Struct. Biotechnol. J.">
        <title>Discovery of a novel marine Bacteroidetes with a rich repertoire of carbohydrate-active enzymes.</title>
        <authorList>
            <person name="Chen B."/>
            <person name="Liu G."/>
            <person name="Chen Q."/>
            <person name="Wang H."/>
            <person name="Liu L."/>
            <person name="Tang K."/>
        </authorList>
    </citation>
    <scope>NUCLEOTIDE SEQUENCE</scope>
    <source>
        <strain evidence="8">TK19036</strain>
    </source>
</reference>
<proteinExistence type="predicted"/>
<gene>
    <name evidence="8" type="ORF">K4G66_03190</name>
</gene>
<dbReference type="PROSITE" id="PS51471">
    <property type="entry name" value="FE2OG_OXY"/>
    <property type="match status" value="1"/>
</dbReference>
<evidence type="ECO:0000256" key="3">
    <source>
        <dbReference type="ARBA" id="ARBA00022896"/>
    </source>
</evidence>
<evidence type="ECO:0000256" key="2">
    <source>
        <dbReference type="ARBA" id="ARBA00022723"/>
    </source>
</evidence>
<dbReference type="GO" id="GO:0071456">
    <property type="term" value="P:cellular response to hypoxia"/>
    <property type="evidence" value="ECO:0007669"/>
    <property type="project" value="TreeGrafter"/>
</dbReference>
<dbReference type="InterPro" id="IPR005123">
    <property type="entry name" value="Oxoglu/Fe-dep_dioxygenase_dom"/>
</dbReference>
<evidence type="ECO:0000256" key="4">
    <source>
        <dbReference type="ARBA" id="ARBA00022964"/>
    </source>
</evidence>
<keyword evidence="2" id="KW-0479">Metal-binding</keyword>
<dbReference type="SMART" id="SM00702">
    <property type="entry name" value="P4Hc"/>
    <property type="match status" value="1"/>
</dbReference>
<dbReference type="PANTHER" id="PTHR12907:SF26">
    <property type="entry name" value="HIF PROLYL HYDROXYLASE, ISOFORM C"/>
    <property type="match status" value="1"/>
</dbReference>
<dbReference type="AlphaFoldDB" id="A0AA49GNQ0"/>
<evidence type="ECO:0000259" key="7">
    <source>
        <dbReference type="PROSITE" id="PS51471"/>
    </source>
</evidence>
<evidence type="ECO:0000313" key="8">
    <source>
        <dbReference type="EMBL" id="WKN37712.1"/>
    </source>
</evidence>
<comment type="cofactor">
    <cofactor evidence="1">
        <name>L-ascorbate</name>
        <dbReference type="ChEBI" id="CHEBI:38290"/>
    </cofactor>
</comment>
<dbReference type="InterPro" id="IPR006620">
    <property type="entry name" value="Pro_4_hyd_alph"/>
</dbReference>
<evidence type="ECO:0000256" key="6">
    <source>
        <dbReference type="ARBA" id="ARBA00023004"/>
    </source>
</evidence>
<protein>
    <submittedName>
        <fullName evidence="8">2OG-Fe(II) oxygenase</fullName>
    </submittedName>
</protein>
<dbReference type="InterPro" id="IPR044862">
    <property type="entry name" value="Pro_4_hyd_alph_FE2OG_OXY"/>
</dbReference>
<name>A0AA49GNQ0_9BACT</name>
<dbReference type="EMBL" id="CP120682">
    <property type="protein sequence ID" value="WKN37712.1"/>
    <property type="molecule type" value="Genomic_DNA"/>
</dbReference>
<feature type="domain" description="Fe2OG dioxygenase" evidence="7">
    <location>
        <begin position="98"/>
        <end position="198"/>
    </location>
</feature>
<dbReference type="GO" id="GO:0031543">
    <property type="term" value="F:peptidyl-proline dioxygenase activity"/>
    <property type="evidence" value="ECO:0007669"/>
    <property type="project" value="TreeGrafter"/>
</dbReference>
<dbReference type="Gene3D" id="2.60.120.620">
    <property type="entry name" value="q2cbj1_9rhob like domain"/>
    <property type="match status" value="1"/>
</dbReference>
<accession>A0AA49GNQ0</accession>
<keyword evidence="4" id="KW-0223">Dioxygenase</keyword>
<dbReference type="GO" id="GO:0008198">
    <property type="term" value="F:ferrous iron binding"/>
    <property type="evidence" value="ECO:0007669"/>
    <property type="project" value="TreeGrafter"/>
</dbReference>
<dbReference type="InterPro" id="IPR051559">
    <property type="entry name" value="HIF_prolyl_hydroxylases"/>
</dbReference>
<keyword evidence="5" id="KW-0560">Oxidoreductase</keyword>